<dbReference type="Proteomes" id="UP001058974">
    <property type="component" value="Chromosome 4"/>
</dbReference>
<evidence type="ECO:0000259" key="2">
    <source>
        <dbReference type="Pfam" id="PF24924"/>
    </source>
</evidence>
<dbReference type="Pfam" id="PF24924">
    <property type="entry name" value="DUF7745"/>
    <property type="match status" value="1"/>
</dbReference>
<protein>
    <recommendedName>
        <fullName evidence="2">DUF7745 domain-containing protein</fullName>
    </recommendedName>
</protein>
<gene>
    <name evidence="3" type="ORF">KIW84_043444</name>
</gene>
<evidence type="ECO:0000313" key="4">
    <source>
        <dbReference type="Proteomes" id="UP001058974"/>
    </source>
</evidence>
<keyword evidence="1" id="KW-1133">Transmembrane helix</keyword>
<comment type="caution">
    <text evidence="3">The sequence shown here is derived from an EMBL/GenBank/DDBJ whole genome shotgun (WGS) entry which is preliminary data.</text>
</comment>
<feature type="domain" description="DUF7745" evidence="2">
    <location>
        <begin position="2"/>
        <end position="172"/>
    </location>
</feature>
<reference evidence="3 4" key="1">
    <citation type="journal article" date="2022" name="Nat. Genet.">
        <title>Improved pea reference genome and pan-genome highlight genomic features and evolutionary characteristics.</title>
        <authorList>
            <person name="Yang T."/>
            <person name="Liu R."/>
            <person name="Luo Y."/>
            <person name="Hu S."/>
            <person name="Wang D."/>
            <person name="Wang C."/>
            <person name="Pandey M.K."/>
            <person name="Ge S."/>
            <person name="Xu Q."/>
            <person name="Li N."/>
            <person name="Li G."/>
            <person name="Huang Y."/>
            <person name="Saxena R.K."/>
            <person name="Ji Y."/>
            <person name="Li M."/>
            <person name="Yan X."/>
            <person name="He Y."/>
            <person name="Liu Y."/>
            <person name="Wang X."/>
            <person name="Xiang C."/>
            <person name="Varshney R.K."/>
            <person name="Ding H."/>
            <person name="Gao S."/>
            <person name="Zong X."/>
        </authorList>
    </citation>
    <scope>NUCLEOTIDE SEQUENCE [LARGE SCALE GENOMIC DNA]</scope>
    <source>
        <strain evidence="3 4">cv. Zhongwan 6</strain>
    </source>
</reference>
<evidence type="ECO:0000256" key="1">
    <source>
        <dbReference type="SAM" id="Phobius"/>
    </source>
</evidence>
<evidence type="ECO:0000313" key="3">
    <source>
        <dbReference type="EMBL" id="KAI5419272.1"/>
    </source>
</evidence>
<sequence>MGQKVKPKDLAMTMGIPVGDLLLHYKEDRDIQGLKRSYLEVVAQRLDGIERWGSFVDILALIIFWIVLFPNMVDFVDTVTISVLWVVKNQEVDPVPTMLADVYYTVNVCHDKEKGTLRCCIPLLYQWSASHIYKDIYGIEAKGIHAWAQKLISLNERSILWYPKKNVKDIIINYIPDPTQMSIKEVDRLRATVVGLKKDKESLENNLYDMAYEKHQVSYDLEQRDKKMESQRWKKSWEMAKWKQQEMEGALESQIYGLEESLAESQVAVGRQLQLRAEVEKMLLNDWRRTYQELLNLREQVHLQAQDHEVLKAQVTQLEGEVQYLSDLVDVAKVIVQEQGDRAKA</sequence>
<dbReference type="PANTHER" id="PTHR48154:SF1">
    <property type="entry name" value="PROTEIN, PUTATIVE-RELATED"/>
    <property type="match status" value="1"/>
</dbReference>
<keyword evidence="4" id="KW-1185">Reference proteome</keyword>
<organism evidence="3 4">
    <name type="scientific">Pisum sativum</name>
    <name type="common">Garden pea</name>
    <name type="synonym">Lathyrus oleraceus</name>
    <dbReference type="NCBI Taxonomy" id="3888"/>
    <lineage>
        <taxon>Eukaryota</taxon>
        <taxon>Viridiplantae</taxon>
        <taxon>Streptophyta</taxon>
        <taxon>Embryophyta</taxon>
        <taxon>Tracheophyta</taxon>
        <taxon>Spermatophyta</taxon>
        <taxon>Magnoliopsida</taxon>
        <taxon>eudicotyledons</taxon>
        <taxon>Gunneridae</taxon>
        <taxon>Pentapetalae</taxon>
        <taxon>rosids</taxon>
        <taxon>fabids</taxon>
        <taxon>Fabales</taxon>
        <taxon>Fabaceae</taxon>
        <taxon>Papilionoideae</taxon>
        <taxon>50 kb inversion clade</taxon>
        <taxon>NPAAA clade</taxon>
        <taxon>Hologalegina</taxon>
        <taxon>IRL clade</taxon>
        <taxon>Fabeae</taxon>
        <taxon>Lathyrus</taxon>
    </lineage>
</organism>
<dbReference type="Gramene" id="Psat04G0344400-T1">
    <property type="protein sequence ID" value="KAI5419272.1"/>
    <property type="gene ID" value="KIW84_043444"/>
</dbReference>
<accession>A0A9D5AP44</accession>
<dbReference type="PANTHER" id="PTHR48154">
    <property type="entry name" value="PROTEIN, PUTATIVE-RELATED"/>
    <property type="match status" value="1"/>
</dbReference>
<feature type="transmembrane region" description="Helical" evidence="1">
    <location>
        <begin position="55"/>
        <end position="73"/>
    </location>
</feature>
<dbReference type="AlphaFoldDB" id="A0A9D5AP44"/>
<keyword evidence="1" id="KW-0812">Transmembrane</keyword>
<proteinExistence type="predicted"/>
<name>A0A9D5AP44_PEA</name>
<dbReference type="EMBL" id="JAMSHJ010000004">
    <property type="protein sequence ID" value="KAI5419272.1"/>
    <property type="molecule type" value="Genomic_DNA"/>
</dbReference>
<dbReference type="InterPro" id="IPR056647">
    <property type="entry name" value="DUF7745"/>
</dbReference>
<keyword evidence="1" id="KW-0472">Membrane</keyword>